<evidence type="ECO:0000256" key="1">
    <source>
        <dbReference type="SAM" id="MobiDB-lite"/>
    </source>
</evidence>
<feature type="compositionally biased region" description="Basic and acidic residues" evidence="1">
    <location>
        <begin position="41"/>
        <end position="50"/>
    </location>
</feature>
<reference evidence="2" key="1">
    <citation type="journal article" date="2015" name="Nature">
        <title>Complex archaea that bridge the gap between prokaryotes and eukaryotes.</title>
        <authorList>
            <person name="Spang A."/>
            <person name="Saw J.H."/>
            <person name="Jorgensen S.L."/>
            <person name="Zaremba-Niedzwiedzka K."/>
            <person name="Martijn J."/>
            <person name="Lind A.E."/>
            <person name="van Eijk R."/>
            <person name="Schleper C."/>
            <person name="Guy L."/>
            <person name="Ettema T.J."/>
        </authorList>
    </citation>
    <scope>NUCLEOTIDE SEQUENCE</scope>
</reference>
<feature type="region of interest" description="Disordered" evidence="1">
    <location>
        <begin position="41"/>
        <end position="68"/>
    </location>
</feature>
<protein>
    <submittedName>
        <fullName evidence="2">Uncharacterized protein</fullName>
    </submittedName>
</protein>
<feature type="compositionally biased region" description="Basic and acidic residues" evidence="1">
    <location>
        <begin position="57"/>
        <end position="68"/>
    </location>
</feature>
<proteinExistence type="predicted"/>
<comment type="caution">
    <text evidence="2">The sequence shown here is derived from an EMBL/GenBank/DDBJ whole genome shotgun (WGS) entry which is preliminary data.</text>
</comment>
<sequence length="68" mass="8086">MSPFQISFLYSALNETFDYFRDIYFEVLTQLEFLFHKSNSREGLDNKDKSVPSINRLDSKVQRESIET</sequence>
<organism evidence="2">
    <name type="scientific">marine sediment metagenome</name>
    <dbReference type="NCBI Taxonomy" id="412755"/>
    <lineage>
        <taxon>unclassified sequences</taxon>
        <taxon>metagenomes</taxon>
        <taxon>ecological metagenomes</taxon>
    </lineage>
</organism>
<evidence type="ECO:0000313" key="2">
    <source>
        <dbReference type="EMBL" id="KKN26743.1"/>
    </source>
</evidence>
<accession>A0A0F9SBH2</accession>
<dbReference type="AlphaFoldDB" id="A0A0F9SBH2"/>
<gene>
    <name evidence="2" type="ORF">LCGC14_0871510</name>
</gene>
<name>A0A0F9SBH2_9ZZZZ</name>
<dbReference type="EMBL" id="LAZR01002697">
    <property type="protein sequence ID" value="KKN26743.1"/>
    <property type="molecule type" value="Genomic_DNA"/>
</dbReference>